<proteinExistence type="predicted"/>
<reference evidence="1" key="1">
    <citation type="journal article" date="2014" name="Front. Microbiol.">
        <title>High frequency of phylogenetically diverse reductive dehalogenase-homologous genes in deep subseafloor sedimentary metagenomes.</title>
        <authorList>
            <person name="Kawai M."/>
            <person name="Futagami T."/>
            <person name="Toyoda A."/>
            <person name="Takaki Y."/>
            <person name="Nishi S."/>
            <person name="Hori S."/>
            <person name="Arai W."/>
            <person name="Tsubouchi T."/>
            <person name="Morono Y."/>
            <person name="Uchiyama I."/>
            <person name="Ito T."/>
            <person name="Fujiyama A."/>
            <person name="Inagaki F."/>
            <person name="Takami H."/>
        </authorList>
    </citation>
    <scope>NUCLEOTIDE SEQUENCE</scope>
    <source>
        <strain evidence="1">Expedition CK06-06</strain>
    </source>
</reference>
<gene>
    <name evidence="1" type="ORF">S01H1_60610</name>
</gene>
<protein>
    <recommendedName>
        <fullName evidence="2">Peptidase M55 D-aminopeptidase</fullName>
    </recommendedName>
</protein>
<dbReference type="Gene3D" id="3.40.50.10780">
    <property type="entry name" value="Dipeptide transport protein"/>
    <property type="match status" value="1"/>
</dbReference>
<dbReference type="AlphaFoldDB" id="X0WFN4"/>
<feature type="non-terminal residue" evidence="1">
    <location>
        <position position="230"/>
    </location>
</feature>
<accession>X0WFN4</accession>
<organism evidence="1">
    <name type="scientific">marine sediment metagenome</name>
    <dbReference type="NCBI Taxonomy" id="412755"/>
    <lineage>
        <taxon>unclassified sequences</taxon>
        <taxon>metagenomes</taxon>
        <taxon>ecological metagenomes</taxon>
    </lineage>
</organism>
<dbReference type="EMBL" id="BARS01039705">
    <property type="protein sequence ID" value="GAG21982.1"/>
    <property type="molecule type" value="Genomic_DNA"/>
</dbReference>
<dbReference type="InterPro" id="IPR036177">
    <property type="entry name" value="Peptidase_M55_sf"/>
</dbReference>
<evidence type="ECO:0000313" key="1">
    <source>
        <dbReference type="EMBL" id="GAG21982.1"/>
    </source>
</evidence>
<dbReference type="InterPro" id="IPR007035">
    <property type="entry name" value="Peptidase_M55"/>
</dbReference>
<dbReference type="Pfam" id="PF04951">
    <property type="entry name" value="Peptidase_M55"/>
    <property type="match status" value="1"/>
</dbReference>
<sequence>MPDPYTHILIIADLEGSSGCWSYTASAFLTDQWCQACLEMSRDVNRVVSALFDAGVKTITIKDFHRTGYNMFPELIDSRAALISGYRRGPIPGIGDPQDAQAVMFLGMHAAAGSDGFLAHTLTSRIARLEVNQRLLAEIELFAASLAPWKISPIFFSGCPVACNQAAAVIENINCFPIEKSRGPENFDSSTWRSDLAQAAVKSLANHKTIPYEPAGPFNATLTMREGKAA</sequence>
<dbReference type="InterPro" id="IPR027476">
    <property type="entry name" value="DppA_N"/>
</dbReference>
<evidence type="ECO:0008006" key="2">
    <source>
        <dbReference type="Google" id="ProtNLM"/>
    </source>
</evidence>
<name>X0WFN4_9ZZZZ</name>
<comment type="caution">
    <text evidence="1">The sequence shown here is derived from an EMBL/GenBank/DDBJ whole genome shotgun (WGS) entry which is preliminary data.</text>
</comment>
<dbReference type="SUPFAM" id="SSF63992">
    <property type="entry name" value="Dipeptide transport protein"/>
    <property type="match status" value="1"/>
</dbReference>